<dbReference type="EMBL" id="JAOSKY010000002">
    <property type="protein sequence ID" value="MCU7247022.1"/>
    <property type="molecule type" value="Genomic_DNA"/>
</dbReference>
<sequence length="64" mass="6887">MAATDAPTLLLHNYHAIGAEIHQVTKRFSENGVKDAALNASKVMETLGTNAQALTEAILRLQQV</sequence>
<organism evidence="1 2">
    <name type="scientific">Pseudomonas koreensis</name>
    <dbReference type="NCBI Taxonomy" id="198620"/>
    <lineage>
        <taxon>Bacteria</taxon>
        <taxon>Pseudomonadati</taxon>
        <taxon>Pseudomonadota</taxon>
        <taxon>Gammaproteobacteria</taxon>
        <taxon>Pseudomonadales</taxon>
        <taxon>Pseudomonadaceae</taxon>
        <taxon>Pseudomonas</taxon>
    </lineage>
</organism>
<evidence type="ECO:0000313" key="2">
    <source>
        <dbReference type="Proteomes" id="UP001139955"/>
    </source>
</evidence>
<comment type="caution">
    <text evidence="1">The sequence shown here is derived from an EMBL/GenBank/DDBJ whole genome shotgun (WGS) entry which is preliminary data.</text>
</comment>
<evidence type="ECO:0000313" key="1">
    <source>
        <dbReference type="EMBL" id="MCU7247022.1"/>
    </source>
</evidence>
<reference evidence="1" key="1">
    <citation type="submission" date="2022-09" db="EMBL/GenBank/DDBJ databases">
        <authorList>
            <person name="Cesa-Luna C."/>
            <person name="Girard L."/>
            <person name="Lood C."/>
            <person name="Hofte M."/>
            <person name="De Mot R."/>
        </authorList>
    </citation>
    <scope>NUCLEOTIDE SEQUENCE</scope>
    <source>
        <strain evidence="1">B1M3-32</strain>
    </source>
</reference>
<dbReference type="Proteomes" id="UP001139955">
    <property type="component" value="Unassembled WGS sequence"/>
</dbReference>
<proteinExistence type="predicted"/>
<keyword evidence="2" id="KW-1185">Reference proteome</keyword>
<gene>
    <name evidence="1" type="ORF">OC940_04305</name>
</gene>
<protein>
    <submittedName>
        <fullName evidence="1">Uncharacterized protein</fullName>
    </submittedName>
</protein>
<reference evidence="1" key="2">
    <citation type="journal article" date="2023" name="mSystems">
        <title>Charting the Lipopeptidome of Nonpathogenic Pseudomonas.</title>
        <authorList>
            <person name="Cesa-Luna C."/>
            <person name="Geudens N."/>
            <person name="Girard L."/>
            <person name="De Roo V."/>
            <person name="Maklad H.R."/>
            <person name="Martins J.C."/>
            <person name="Hofte M."/>
            <person name="De Mot R."/>
        </authorList>
    </citation>
    <scope>NUCLEOTIDE SEQUENCE</scope>
    <source>
        <strain evidence="1">B1M3-32</strain>
    </source>
</reference>
<dbReference type="AlphaFoldDB" id="A0A9X3B1G5"/>
<name>A0A9X3B1G5_9PSED</name>
<accession>A0A9X3B1G5</accession>